<evidence type="ECO:0000313" key="1">
    <source>
        <dbReference type="EMBL" id="KAH3830669.1"/>
    </source>
</evidence>
<sequence length="286" mass="31736">MDFDDKFLYRVYAIDIQQQISDRIKVAWYYTFGGSETQRTKSERQPVLANGLQSVMYDRSNKLVYVAVNEHGPSRSFADTLYGLNDKGWVEFRRSVGIASMSRFVTDHCYKTPSEEVECSKRNDPMLGPESLLLIVTPESTILGVDHTGTTQRTFNLNVIFNNDVNVTSLLSTIRNNDTENDTLIFAVTTGTFVPSAYTIMLRNSPDGTVFEFSSQTNLRTSYIVALDTGTPGNGSDVIRWKVPVPNNMVALGQISGVQSSASNDKGQLIVYAEDTGKAAEIFSIS</sequence>
<organism evidence="1 2">
    <name type="scientific">Dreissena polymorpha</name>
    <name type="common">Zebra mussel</name>
    <name type="synonym">Mytilus polymorpha</name>
    <dbReference type="NCBI Taxonomy" id="45954"/>
    <lineage>
        <taxon>Eukaryota</taxon>
        <taxon>Metazoa</taxon>
        <taxon>Spiralia</taxon>
        <taxon>Lophotrochozoa</taxon>
        <taxon>Mollusca</taxon>
        <taxon>Bivalvia</taxon>
        <taxon>Autobranchia</taxon>
        <taxon>Heteroconchia</taxon>
        <taxon>Euheterodonta</taxon>
        <taxon>Imparidentia</taxon>
        <taxon>Neoheterodontei</taxon>
        <taxon>Myida</taxon>
        <taxon>Dreissenoidea</taxon>
        <taxon>Dreissenidae</taxon>
        <taxon>Dreissena</taxon>
    </lineage>
</organism>
<accession>A0A9D4HC16</accession>
<gene>
    <name evidence="1" type="ORF">DPMN_103915</name>
</gene>
<evidence type="ECO:0000313" key="2">
    <source>
        <dbReference type="Proteomes" id="UP000828390"/>
    </source>
</evidence>
<name>A0A9D4HC16_DREPO</name>
<reference evidence="1" key="2">
    <citation type="submission" date="2020-11" db="EMBL/GenBank/DDBJ databases">
        <authorList>
            <person name="McCartney M.A."/>
            <person name="Auch B."/>
            <person name="Kono T."/>
            <person name="Mallez S."/>
            <person name="Becker A."/>
            <person name="Gohl D.M."/>
            <person name="Silverstein K.A.T."/>
            <person name="Koren S."/>
            <person name="Bechman K.B."/>
            <person name="Herman A."/>
            <person name="Abrahante J.E."/>
            <person name="Garbe J."/>
        </authorList>
    </citation>
    <scope>NUCLEOTIDE SEQUENCE</scope>
    <source>
        <strain evidence="1">Duluth1</strain>
        <tissue evidence="1">Whole animal</tissue>
    </source>
</reference>
<dbReference type="Proteomes" id="UP000828390">
    <property type="component" value="Unassembled WGS sequence"/>
</dbReference>
<proteinExistence type="predicted"/>
<reference evidence="1" key="1">
    <citation type="journal article" date="2019" name="bioRxiv">
        <title>The Genome of the Zebra Mussel, Dreissena polymorpha: A Resource for Invasive Species Research.</title>
        <authorList>
            <person name="McCartney M.A."/>
            <person name="Auch B."/>
            <person name="Kono T."/>
            <person name="Mallez S."/>
            <person name="Zhang Y."/>
            <person name="Obille A."/>
            <person name="Becker A."/>
            <person name="Abrahante J.E."/>
            <person name="Garbe J."/>
            <person name="Badalamenti J.P."/>
            <person name="Herman A."/>
            <person name="Mangelson H."/>
            <person name="Liachko I."/>
            <person name="Sullivan S."/>
            <person name="Sone E.D."/>
            <person name="Koren S."/>
            <person name="Silverstein K.A.T."/>
            <person name="Beckman K.B."/>
            <person name="Gohl D.M."/>
        </authorList>
    </citation>
    <scope>NUCLEOTIDE SEQUENCE</scope>
    <source>
        <strain evidence="1">Duluth1</strain>
        <tissue evidence="1">Whole animal</tissue>
    </source>
</reference>
<dbReference type="EMBL" id="JAIWYP010000004">
    <property type="protein sequence ID" value="KAH3830669.1"/>
    <property type="molecule type" value="Genomic_DNA"/>
</dbReference>
<protein>
    <submittedName>
        <fullName evidence="1">Uncharacterized protein</fullName>
    </submittedName>
</protein>
<dbReference type="AlphaFoldDB" id="A0A9D4HC16"/>
<keyword evidence="2" id="KW-1185">Reference proteome</keyword>
<comment type="caution">
    <text evidence="1">The sequence shown here is derived from an EMBL/GenBank/DDBJ whole genome shotgun (WGS) entry which is preliminary data.</text>
</comment>